<dbReference type="AlphaFoldDB" id="A0A8J5VZ21"/>
<keyword evidence="2" id="KW-1185">Reference proteome</keyword>
<sequence>MENVPTVGPAQELCCYWLKTNLTALLLDKNSFACSTETCRLFPPACCSRTTICGEDACACWLLLPIAVAWPARRSGNQGRKLCTISLSQALPIRKEDYNDGKTSVQM</sequence>
<protein>
    <submittedName>
        <fullName evidence="1">Uncharacterized protein</fullName>
    </submittedName>
</protein>
<dbReference type="Proteomes" id="UP000729402">
    <property type="component" value="Unassembled WGS sequence"/>
</dbReference>
<name>A0A8J5VZ21_ZIZPA</name>
<proteinExistence type="predicted"/>
<reference evidence="1" key="2">
    <citation type="submission" date="2021-02" db="EMBL/GenBank/DDBJ databases">
        <authorList>
            <person name="Kimball J.A."/>
            <person name="Haas M.W."/>
            <person name="Macchietto M."/>
            <person name="Kono T."/>
            <person name="Duquette J."/>
            <person name="Shao M."/>
        </authorList>
    </citation>
    <scope>NUCLEOTIDE SEQUENCE</scope>
    <source>
        <tissue evidence="1">Fresh leaf tissue</tissue>
    </source>
</reference>
<evidence type="ECO:0000313" key="1">
    <source>
        <dbReference type="EMBL" id="KAG8065419.1"/>
    </source>
</evidence>
<accession>A0A8J5VZ21</accession>
<dbReference type="EMBL" id="JAAALK010000285">
    <property type="protein sequence ID" value="KAG8065419.1"/>
    <property type="molecule type" value="Genomic_DNA"/>
</dbReference>
<comment type="caution">
    <text evidence="1">The sequence shown here is derived from an EMBL/GenBank/DDBJ whole genome shotgun (WGS) entry which is preliminary data.</text>
</comment>
<gene>
    <name evidence="1" type="ORF">GUJ93_ZPchr0004g38558</name>
</gene>
<organism evidence="1 2">
    <name type="scientific">Zizania palustris</name>
    <name type="common">Northern wild rice</name>
    <dbReference type="NCBI Taxonomy" id="103762"/>
    <lineage>
        <taxon>Eukaryota</taxon>
        <taxon>Viridiplantae</taxon>
        <taxon>Streptophyta</taxon>
        <taxon>Embryophyta</taxon>
        <taxon>Tracheophyta</taxon>
        <taxon>Spermatophyta</taxon>
        <taxon>Magnoliopsida</taxon>
        <taxon>Liliopsida</taxon>
        <taxon>Poales</taxon>
        <taxon>Poaceae</taxon>
        <taxon>BOP clade</taxon>
        <taxon>Oryzoideae</taxon>
        <taxon>Oryzeae</taxon>
        <taxon>Zizaniinae</taxon>
        <taxon>Zizania</taxon>
    </lineage>
</organism>
<evidence type="ECO:0000313" key="2">
    <source>
        <dbReference type="Proteomes" id="UP000729402"/>
    </source>
</evidence>
<reference evidence="1" key="1">
    <citation type="journal article" date="2021" name="bioRxiv">
        <title>Whole Genome Assembly and Annotation of Northern Wild Rice, Zizania palustris L., Supports a Whole Genome Duplication in the Zizania Genus.</title>
        <authorList>
            <person name="Haas M."/>
            <person name="Kono T."/>
            <person name="Macchietto M."/>
            <person name="Millas R."/>
            <person name="McGilp L."/>
            <person name="Shao M."/>
            <person name="Duquette J."/>
            <person name="Hirsch C.N."/>
            <person name="Kimball J."/>
        </authorList>
    </citation>
    <scope>NUCLEOTIDE SEQUENCE</scope>
    <source>
        <tissue evidence="1">Fresh leaf tissue</tissue>
    </source>
</reference>